<keyword evidence="2" id="KW-1185">Reference proteome</keyword>
<name>A0A2H6KBG5_9APIC</name>
<organism evidence="1 2">
    <name type="scientific">Babesia ovata</name>
    <dbReference type="NCBI Taxonomy" id="189622"/>
    <lineage>
        <taxon>Eukaryota</taxon>
        <taxon>Sar</taxon>
        <taxon>Alveolata</taxon>
        <taxon>Apicomplexa</taxon>
        <taxon>Aconoidasida</taxon>
        <taxon>Piroplasmida</taxon>
        <taxon>Babesiidae</taxon>
        <taxon>Babesia</taxon>
    </lineage>
</organism>
<dbReference type="Proteomes" id="UP000236319">
    <property type="component" value="Unassembled WGS sequence"/>
</dbReference>
<gene>
    <name evidence="1" type="ORF">BOVATA_018250</name>
</gene>
<evidence type="ECO:0000313" key="1">
    <source>
        <dbReference type="EMBL" id="GBE60332.1"/>
    </source>
</evidence>
<dbReference type="RefSeq" id="XP_028866575.1">
    <property type="nucleotide sequence ID" value="XM_029010742.1"/>
</dbReference>
<sequence>MVYNSLTEAPHNLKEAIDWLIALKGRDADKNLAAMGAALHKFLADKPVGKMKVPALEDVKVITKKFLEKPELKGMWPASELLGRFNKPMDKDYYMLRKIFTRINDSDYKNVVEATDAAAERVKDDVILLVYGCERFLNHMKVPDQYKSAYSPEATWDASCAENPEACAVVLVGIAPMLFTGILSLWDASNPPIFKCRASGVAERLRKVLKAVGYVEPESRNSLGYYKVRKALSNVGYGIWDIVYYFAGFWAFY</sequence>
<dbReference type="EMBL" id="BDSA01000002">
    <property type="protein sequence ID" value="GBE60332.1"/>
    <property type="molecule type" value="Genomic_DNA"/>
</dbReference>
<reference evidence="1 2" key="1">
    <citation type="journal article" date="2017" name="BMC Genomics">
        <title>Whole-genome assembly of Babesia ovata and comparative genomics between closely related pathogens.</title>
        <authorList>
            <person name="Yamagishi J."/>
            <person name="Asada M."/>
            <person name="Hakimi H."/>
            <person name="Tanaka T.Q."/>
            <person name="Sugimoto C."/>
            <person name="Kawazu S."/>
        </authorList>
    </citation>
    <scope>NUCLEOTIDE SEQUENCE [LARGE SCALE GENOMIC DNA]</scope>
    <source>
        <strain evidence="1 2">Miyake</strain>
    </source>
</reference>
<dbReference type="VEuPathDB" id="PiroplasmaDB:BOVATA_018250"/>
<comment type="caution">
    <text evidence="1">The sequence shown here is derived from an EMBL/GenBank/DDBJ whole genome shotgun (WGS) entry which is preliminary data.</text>
</comment>
<evidence type="ECO:0000313" key="2">
    <source>
        <dbReference type="Proteomes" id="UP000236319"/>
    </source>
</evidence>
<dbReference type="OrthoDB" id="10326809at2759"/>
<proteinExistence type="predicted"/>
<dbReference type="AlphaFoldDB" id="A0A2H6KBG5"/>
<accession>A0A2H6KBG5</accession>
<dbReference type="GeneID" id="39874102"/>
<protein>
    <submittedName>
        <fullName evidence="1">Uncharacterized protein</fullName>
    </submittedName>
</protein>